<comment type="caution">
    <text evidence="1">The sequence shown here is derived from an EMBL/GenBank/DDBJ whole genome shotgun (WGS) entry which is preliminary data.</text>
</comment>
<proteinExistence type="predicted"/>
<reference evidence="1" key="1">
    <citation type="submission" date="2020-06" db="EMBL/GenBank/DDBJ databases">
        <title>WGS assembly of Ceratodon purpureus strain R40.</title>
        <authorList>
            <person name="Carey S.B."/>
            <person name="Jenkins J."/>
            <person name="Shu S."/>
            <person name="Lovell J.T."/>
            <person name="Sreedasyam A."/>
            <person name="Maumus F."/>
            <person name="Tiley G.P."/>
            <person name="Fernandez-Pozo N."/>
            <person name="Barry K."/>
            <person name="Chen C."/>
            <person name="Wang M."/>
            <person name="Lipzen A."/>
            <person name="Daum C."/>
            <person name="Saski C.A."/>
            <person name="Payton A.C."/>
            <person name="Mcbreen J.C."/>
            <person name="Conrad R.E."/>
            <person name="Kollar L.M."/>
            <person name="Olsson S."/>
            <person name="Huttunen S."/>
            <person name="Landis J.B."/>
            <person name="Wickett N.J."/>
            <person name="Johnson M.G."/>
            <person name="Rensing S.A."/>
            <person name="Grimwood J."/>
            <person name="Schmutz J."/>
            <person name="Mcdaniel S.F."/>
        </authorList>
    </citation>
    <scope>NUCLEOTIDE SEQUENCE</scope>
    <source>
        <strain evidence="1">R40</strain>
    </source>
</reference>
<evidence type="ECO:0000313" key="1">
    <source>
        <dbReference type="EMBL" id="KAG0580737.1"/>
    </source>
</evidence>
<organism evidence="1 2">
    <name type="scientific">Ceratodon purpureus</name>
    <name type="common">Fire moss</name>
    <name type="synonym">Dicranum purpureum</name>
    <dbReference type="NCBI Taxonomy" id="3225"/>
    <lineage>
        <taxon>Eukaryota</taxon>
        <taxon>Viridiplantae</taxon>
        <taxon>Streptophyta</taxon>
        <taxon>Embryophyta</taxon>
        <taxon>Bryophyta</taxon>
        <taxon>Bryophytina</taxon>
        <taxon>Bryopsida</taxon>
        <taxon>Dicranidae</taxon>
        <taxon>Pseudoditrichales</taxon>
        <taxon>Ditrichaceae</taxon>
        <taxon>Ceratodon</taxon>
    </lineage>
</organism>
<name>A0A8T0ICR9_CERPU</name>
<protein>
    <submittedName>
        <fullName evidence="1">Uncharacterized protein</fullName>
    </submittedName>
</protein>
<sequence>MGDASKLWSEGPIICNVDPKVMPHFSFHAKCNYCEEIIAFTTELEREMRKHYNLKHRLYCNACKKSDFNTREELNTHLSAFHKDGICFNCHASFKLASAVAMHVEGPRNDCAVPHTALVNALRNIDNPKIHEGLPVVTDTNSIYSPVSCCSNGENTVLKLKEFKKTLLLAHKKAFYDMQQASSCAIDFPQPLGNEGVNSQHQRLGCNVAASENVTSPKPMEAVPDSQAGCDSPQVKRMVSELSISNRDVAAQDMTSSLDFPIEDQLLWTCSTCVDAKFTTLSKLLQHVEQKVRNSWWMSLHH</sequence>
<accession>A0A8T0ICR9</accession>
<evidence type="ECO:0000313" key="2">
    <source>
        <dbReference type="Proteomes" id="UP000822688"/>
    </source>
</evidence>
<gene>
    <name evidence="1" type="ORF">KC19_4G195200</name>
</gene>
<dbReference type="EMBL" id="CM026424">
    <property type="protein sequence ID" value="KAG0580737.1"/>
    <property type="molecule type" value="Genomic_DNA"/>
</dbReference>
<keyword evidence="2" id="KW-1185">Reference proteome</keyword>
<dbReference type="Proteomes" id="UP000822688">
    <property type="component" value="Chromosome 4"/>
</dbReference>
<dbReference type="AlphaFoldDB" id="A0A8T0ICR9"/>